<accession>A0A0E9Q7K4</accession>
<evidence type="ECO:0000313" key="1">
    <source>
        <dbReference type="EMBL" id="JAH12851.1"/>
    </source>
</evidence>
<proteinExistence type="predicted"/>
<name>A0A0E9Q7K4_ANGAN</name>
<sequence>MSFDTRSSDGFFLVDFTADTPREQESAVPLYYECIVCGKLASK</sequence>
<reference evidence="1" key="2">
    <citation type="journal article" date="2015" name="Fish Shellfish Immunol.">
        <title>Early steps in the European eel (Anguilla anguilla)-Vibrio vulnificus interaction in the gills: Role of the RtxA13 toxin.</title>
        <authorList>
            <person name="Callol A."/>
            <person name="Pajuelo D."/>
            <person name="Ebbesson L."/>
            <person name="Teles M."/>
            <person name="MacKenzie S."/>
            <person name="Amaro C."/>
        </authorList>
    </citation>
    <scope>NUCLEOTIDE SEQUENCE</scope>
</reference>
<reference evidence="1" key="1">
    <citation type="submission" date="2014-11" db="EMBL/GenBank/DDBJ databases">
        <authorList>
            <person name="Amaro Gonzalez C."/>
        </authorList>
    </citation>
    <scope>NUCLEOTIDE SEQUENCE</scope>
</reference>
<dbReference type="AlphaFoldDB" id="A0A0E9Q7K4"/>
<protein>
    <submittedName>
        <fullName evidence="1">Uncharacterized protein</fullName>
    </submittedName>
</protein>
<organism evidence="1">
    <name type="scientific">Anguilla anguilla</name>
    <name type="common">European freshwater eel</name>
    <name type="synonym">Muraena anguilla</name>
    <dbReference type="NCBI Taxonomy" id="7936"/>
    <lineage>
        <taxon>Eukaryota</taxon>
        <taxon>Metazoa</taxon>
        <taxon>Chordata</taxon>
        <taxon>Craniata</taxon>
        <taxon>Vertebrata</taxon>
        <taxon>Euteleostomi</taxon>
        <taxon>Actinopterygii</taxon>
        <taxon>Neopterygii</taxon>
        <taxon>Teleostei</taxon>
        <taxon>Anguilliformes</taxon>
        <taxon>Anguillidae</taxon>
        <taxon>Anguilla</taxon>
    </lineage>
</organism>
<dbReference type="EMBL" id="GBXM01095726">
    <property type="protein sequence ID" value="JAH12851.1"/>
    <property type="molecule type" value="Transcribed_RNA"/>
</dbReference>